<feature type="region of interest" description="Disordered" evidence="1">
    <location>
        <begin position="447"/>
        <end position="470"/>
    </location>
</feature>
<feature type="region of interest" description="Disordered" evidence="1">
    <location>
        <begin position="311"/>
        <end position="353"/>
    </location>
</feature>
<dbReference type="EMBL" id="ML119109">
    <property type="protein sequence ID" value="RPB16391.1"/>
    <property type="molecule type" value="Genomic_DNA"/>
</dbReference>
<dbReference type="InParanoid" id="A0A3N4L6X9"/>
<name>A0A3N4L6X9_9PEZI</name>
<evidence type="ECO:0000313" key="2">
    <source>
        <dbReference type="EMBL" id="RPB16391.1"/>
    </source>
</evidence>
<feature type="compositionally biased region" description="Polar residues" evidence="1">
    <location>
        <begin position="337"/>
        <end position="353"/>
    </location>
</feature>
<sequence length="581" mass="64539">MYRVGSKSMTGKEKLLEAIKPWLCCSRPRHNNKKYHDLEKSGDSSGLNISAPIAIEVNGKPGGDFGGPMVSIEELSTGQPPKRLDGNFDPKFPPASLGSYAPDNEKRRTFDFFQYTPTAPNRITQIIDSYGDYGEGPNGRKPPVPPVPLKLDDDYLRSEIEFIRAAARKYPDNAELSAAADATYLVDENGEPRPEMIKAIDRVLGGSARERQHMSSSTISDYNSMNLIQPLHPKPARCRDSDQPRQLLRSMDERKQLEQRLLNIQRSLSQRKKDKTDSLLVPSAAHGPQGPHPLQHREVIDELIDDFYDDDCPQVTQESLPKPPPPSAQPRRAPTLSALNPHQRNTFRNSNPLDDSRFSLNYSEYIYEEYGKPSPTEVMFPTAEDDPGLMRSVSQRPAEPPLRRTRSSETIVPQRTLVLSRNDSVASAPGNRIDRWLSKQDEIYGAEDSGPAPIANLPRLPKASRLSKRPGSLLRRNSIGTAEDYWPSARDIIPSPGFPPPANSCVGIPYSAMLRKDPATVSIVSANTYHSASSVPPPPSELAQQYISELEGIPTRPGRHSMEDLPPHGHRLTGFEAGKMI</sequence>
<organism evidence="2 3">
    <name type="scientific">Morchella conica CCBAS932</name>
    <dbReference type="NCBI Taxonomy" id="1392247"/>
    <lineage>
        <taxon>Eukaryota</taxon>
        <taxon>Fungi</taxon>
        <taxon>Dikarya</taxon>
        <taxon>Ascomycota</taxon>
        <taxon>Pezizomycotina</taxon>
        <taxon>Pezizomycetes</taxon>
        <taxon>Pezizales</taxon>
        <taxon>Morchellaceae</taxon>
        <taxon>Morchella</taxon>
    </lineage>
</organism>
<keyword evidence="3" id="KW-1185">Reference proteome</keyword>
<feature type="region of interest" description="Disordered" evidence="1">
    <location>
        <begin position="265"/>
        <end position="295"/>
    </location>
</feature>
<evidence type="ECO:0000313" key="3">
    <source>
        <dbReference type="Proteomes" id="UP000277580"/>
    </source>
</evidence>
<reference evidence="2 3" key="1">
    <citation type="journal article" date="2018" name="Nat. Ecol. Evol.">
        <title>Pezizomycetes genomes reveal the molecular basis of ectomycorrhizal truffle lifestyle.</title>
        <authorList>
            <person name="Murat C."/>
            <person name="Payen T."/>
            <person name="Noel B."/>
            <person name="Kuo A."/>
            <person name="Morin E."/>
            <person name="Chen J."/>
            <person name="Kohler A."/>
            <person name="Krizsan K."/>
            <person name="Balestrini R."/>
            <person name="Da Silva C."/>
            <person name="Montanini B."/>
            <person name="Hainaut M."/>
            <person name="Levati E."/>
            <person name="Barry K.W."/>
            <person name="Belfiori B."/>
            <person name="Cichocki N."/>
            <person name="Clum A."/>
            <person name="Dockter R.B."/>
            <person name="Fauchery L."/>
            <person name="Guy J."/>
            <person name="Iotti M."/>
            <person name="Le Tacon F."/>
            <person name="Lindquist E.A."/>
            <person name="Lipzen A."/>
            <person name="Malagnac F."/>
            <person name="Mello A."/>
            <person name="Molinier V."/>
            <person name="Miyauchi S."/>
            <person name="Poulain J."/>
            <person name="Riccioni C."/>
            <person name="Rubini A."/>
            <person name="Sitrit Y."/>
            <person name="Splivallo R."/>
            <person name="Traeger S."/>
            <person name="Wang M."/>
            <person name="Zifcakova L."/>
            <person name="Wipf D."/>
            <person name="Zambonelli A."/>
            <person name="Paolocci F."/>
            <person name="Nowrousian M."/>
            <person name="Ottonello S."/>
            <person name="Baldrian P."/>
            <person name="Spatafora J.W."/>
            <person name="Henrissat B."/>
            <person name="Nagy L.G."/>
            <person name="Aury J.M."/>
            <person name="Wincker P."/>
            <person name="Grigoriev I.V."/>
            <person name="Bonfante P."/>
            <person name="Martin F.M."/>
        </authorList>
    </citation>
    <scope>NUCLEOTIDE SEQUENCE [LARGE SCALE GENOMIC DNA]</scope>
    <source>
        <strain evidence="2 3">CCBAS932</strain>
    </source>
</reference>
<proteinExistence type="predicted"/>
<dbReference type="OrthoDB" id="5304009at2759"/>
<gene>
    <name evidence="2" type="ORF">P167DRAFT_562358</name>
</gene>
<dbReference type="AlphaFoldDB" id="A0A3N4L6X9"/>
<feature type="compositionally biased region" description="Polar residues" evidence="1">
    <location>
        <begin position="214"/>
        <end position="227"/>
    </location>
</feature>
<evidence type="ECO:0000256" key="1">
    <source>
        <dbReference type="SAM" id="MobiDB-lite"/>
    </source>
</evidence>
<accession>A0A3N4L6X9</accession>
<feature type="region of interest" description="Disordered" evidence="1">
    <location>
        <begin position="77"/>
        <end position="100"/>
    </location>
</feature>
<dbReference type="Proteomes" id="UP000277580">
    <property type="component" value="Unassembled WGS sequence"/>
</dbReference>
<feature type="region of interest" description="Disordered" evidence="1">
    <location>
        <begin position="208"/>
        <end position="243"/>
    </location>
</feature>
<protein>
    <submittedName>
        <fullName evidence="2">Uncharacterized protein</fullName>
    </submittedName>
</protein>